<accession>A0A8J8SZM3</accession>
<gene>
    <name evidence="2" type="ORF">FGO68_gene11912</name>
</gene>
<dbReference type="Proteomes" id="UP000785679">
    <property type="component" value="Unassembled WGS sequence"/>
</dbReference>
<keyword evidence="3" id="KW-1185">Reference proteome</keyword>
<dbReference type="EMBL" id="RRYP01014139">
    <property type="protein sequence ID" value="TNV76128.1"/>
    <property type="molecule type" value="Genomic_DNA"/>
</dbReference>
<feature type="region of interest" description="Disordered" evidence="1">
    <location>
        <begin position="33"/>
        <end position="52"/>
    </location>
</feature>
<feature type="compositionally biased region" description="Polar residues" evidence="1">
    <location>
        <begin position="37"/>
        <end position="46"/>
    </location>
</feature>
<organism evidence="2 3">
    <name type="scientific">Halteria grandinella</name>
    <dbReference type="NCBI Taxonomy" id="5974"/>
    <lineage>
        <taxon>Eukaryota</taxon>
        <taxon>Sar</taxon>
        <taxon>Alveolata</taxon>
        <taxon>Ciliophora</taxon>
        <taxon>Intramacronucleata</taxon>
        <taxon>Spirotrichea</taxon>
        <taxon>Stichotrichia</taxon>
        <taxon>Sporadotrichida</taxon>
        <taxon>Halteriidae</taxon>
        <taxon>Halteria</taxon>
    </lineage>
</organism>
<protein>
    <submittedName>
        <fullName evidence="2">Uncharacterized protein</fullName>
    </submittedName>
</protein>
<proteinExistence type="predicted"/>
<reference evidence="2" key="1">
    <citation type="submission" date="2019-06" db="EMBL/GenBank/DDBJ databases">
        <authorList>
            <person name="Zheng W."/>
        </authorList>
    </citation>
    <scope>NUCLEOTIDE SEQUENCE</scope>
    <source>
        <strain evidence="2">QDHG01</strain>
    </source>
</reference>
<dbReference type="AlphaFoldDB" id="A0A8J8SZM3"/>
<comment type="caution">
    <text evidence="2">The sequence shown here is derived from an EMBL/GenBank/DDBJ whole genome shotgun (WGS) entry which is preliminary data.</text>
</comment>
<sequence>MRMWERVHWEVVYQCVRGYLTCWEKELGSEASEIPTLPQSGSTVIYQQPPPPPPRMQMLNIHAVAIEKEQLATQRCLVRHCGFSVGQAGG</sequence>
<evidence type="ECO:0000313" key="2">
    <source>
        <dbReference type="EMBL" id="TNV76128.1"/>
    </source>
</evidence>
<name>A0A8J8SZM3_HALGN</name>
<evidence type="ECO:0000313" key="3">
    <source>
        <dbReference type="Proteomes" id="UP000785679"/>
    </source>
</evidence>
<evidence type="ECO:0000256" key="1">
    <source>
        <dbReference type="SAM" id="MobiDB-lite"/>
    </source>
</evidence>